<gene>
    <name evidence="1" type="ORF">S01H4_27235</name>
</gene>
<reference evidence="1" key="1">
    <citation type="journal article" date="2014" name="Front. Microbiol.">
        <title>High frequency of phylogenetically diverse reductive dehalogenase-homologous genes in deep subseafloor sedimentary metagenomes.</title>
        <authorList>
            <person name="Kawai M."/>
            <person name="Futagami T."/>
            <person name="Toyoda A."/>
            <person name="Takaki Y."/>
            <person name="Nishi S."/>
            <person name="Hori S."/>
            <person name="Arai W."/>
            <person name="Tsubouchi T."/>
            <person name="Morono Y."/>
            <person name="Uchiyama I."/>
            <person name="Ito T."/>
            <person name="Fujiyama A."/>
            <person name="Inagaki F."/>
            <person name="Takami H."/>
        </authorList>
    </citation>
    <scope>NUCLEOTIDE SEQUENCE</scope>
    <source>
        <strain evidence="1">Expedition CK06-06</strain>
    </source>
</reference>
<protein>
    <submittedName>
        <fullName evidence="1">Uncharacterized protein</fullName>
    </submittedName>
</protein>
<proteinExistence type="predicted"/>
<dbReference type="AlphaFoldDB" id="X1BZF3"/>
<dbReference type="EMBL" id="BART01013269">
    <property type="protein sequence ID" value="GAG89588.1"/>
    <property type="molecule type" value="Genomic_DNA"/>
</dbReference>
<sequence length="50" mass="5981">MCFFTDRKKEVYYCAKCLAKLLIDDPLPIYNMSKLGYTWKPIKAYQKEPD</sequence>
<name>X1BZF3_9ZZZZ</name>
<evidence type="ECO:0000313" key="1">
    <source>
        <dbReference type="EMBL" id="GAG89588.1"/>
    </source>
</evidence>
<accession>X1BZF3</accession>
<organism evidence="1">
    <name type="scientific">marine sediment metagenome</name>
    <dbReference type="NCBI Taxonomy" id="412755"/>
    <lineage>
        <taxon>unclassified sequences</taxon>
        <taxon>metagenomes</taxon>
        <taxon>ecological metagenomes</taxon>
    </lineage>
</organism>
<comment type="caution">
    <text evidence="1">The sequence shown here is derived from an EMBL/GenBank/DDBJ whole genome shotgun (WGS) entry which is preliminary data.</text>
</comment>